<sequence length="243" mass="27043">MPDTHLDAFVSSGEGIGKRTRGCSREDTLELQGLKIFLHKNAHIQVSWTLKSKLCKRPHPNFPEKSLARSFLSTKKNPQLLFQHSRLFSPASILTNSYKDSVVRRMAADPALCGRPTAGVVARRTVRWRITEPNMVQMQELFFCCIVIVEMLTKQPRDLNLNRTKRPAGLRVSQTRLCNPRLAKANRVGDTVTAQGDKVTVNDVAASSTSPPNMQTANTRTHAVKCTSSHSNANNILSLRGLK</sequence>
<feature type="compositionally biased region" description="Polar residues" evidence="1">
    <location>
        <begin position="205"/>
        <end position="227"/>
    </location>
</feature>
<evidence type="ECO:0000313" key="2">
    <source>
        <dbReference type="EMBL" id="KAK8928821.1"/>
    </source>
</evidence>
<accession>A0AAP0B742</accession>
<reference evidence="2 3" key="1">
    <citation type="journal article" date="2022" name="Nat. Plants">
        <title>Genomes of leafy and leafless Platanthera orchids illuminate the evolution of mycoheterotrophy.</title>
        <authorList>
            <person name="Li M.H."/>
            <person name="Liu K.W."/>
            <person name="Li Z."/>
            <person name="Lu H.C."/>
            <person name="Ye Q.L."/>
            <person name="Zhang D."/>
            <person name="Wang J.Y."/>
            <person name="Li Y.F."/>
            <person name="Zhong Z.M."/>
            <person name="Liu X."/>
            <person name="Yu X."/>
            <person name="Liu D.K."/>
            <person name="Tu X.D."/>
            <person name="Liu B."/>
            <person name="Hao Y."/>
            <person name="Liao X.Y."/>
            <person name="Jiang Y.T."/>
            <person name="Sun W.H."/>
            <person name="Chen J."/>
            <person name="Chen Y.Q."/>
            <person name="Ai Y."/>
            <person name="Zhai J.W."/>
            <person name="Wu S.S."/>
            <person name="Zhou Z."/>
            <person name="Hsiao Y.Y."/>
            <person name="Wu W.L."/>
            <person name="Chen Y.Y."/>
            <person name="Lin Y.F."/>
            <person name="Hsu J.L."/>
            <person name="Li C.Y."/>
            <person name="Wang Z.W."/>
            <person name="Zhao X."/>
            <person name="Zhong W.Y."/>
            <person name="Ma X.K."/>
            <person name="Ma L."/>
            <person name="Huang J."/>
            <person name="Chen G.Z."/>
            <person name="Huang M.Z."/>
            <person name="Huang L."/>
            <person name="Peng D.H."/>
            <person name="Luo Y.B."/>
            <person name="Zou S.Q."/>
            <person name="Chen S.P."/>
            <person name="Lan S."/>
            <person name="Tsai W.C."/>
            <person name="Van de Peer Y."/>
            <person name="Liu Z.J."/>
        </authorList>
    </citation>
    <scope>NUCLEOTIDE SEQUENCE [LARGE SCALE GENOMIC DNA]</scope>
    <source>
        <strain evidence="2">Lor287</strain>
    </source>
</reference>
<organism evidence="2 3">
    <name type="scientific">Platanthera zijinensis</name>
    <dbReference type="NCBI Taxonomy" id="2320716"/>
    <lineage>
        <taxon>Eukaryota</taxon>
        <taxon>Viridiplantae</taxon>
        <taxon>Streptophyta</taxon>
        <taxon>Embryophyta</taxon>
        <taxon>Tracheophyta</taxon>
        <taxon>Spermatophyta</taxon>
        <taxon>Magnoliopsida</taxon>
        <taxon>Liliopsida</taxon>
        <taxon>Asparagales</taxon>
        <taxon>Orchidaceae</taxon>
        <taxon>Orchidoideae</taxon>
        <taxon>Orchideae</taxon>
        <taxon>Orchidinae</taxon>
        <taxon>Platanthera</taxon>
    </lineage>
</organism>
<protein>
    <submittedName>
        <fullName evidence="2">Uncharacterized protein</fullName>
    </submittedName>
</protein>
<feature type="region of interest" description="Disordered" evidence="1">
    <location>
        <begin position="204"/>
        <end position="227"/>
    </location>
</feature>
<evidence type="ECO:0000256" key="1">
    <source>
        <dbReference type="SAM" id="MobiDB-lite"/>
    </source>
</evidence>
<dbReference type="EMBL" id="JBBWWQ010000015">
    <property type="protein sequence ID" value="KAK8928821.1"/>
    <property type="molecule type" value="Genomic_DNA"/>
</dbReference>
<comment type="caution">
    <text evidence="2">The sequence shown here is derived from an EMBL/GenBank/DDBJ whole genome shotgun (WGS) entry which is preliminary data.</text>
</comment>
<proteinExistence type="predicted"/>
<dbReference type="Proteomes" id="UP001418222">
    <property type="component" value="Unassembled WGS sequence"/>
</dbReference>
<name>A0AAP0B742_9ASPA</name>
<dbReference type="AlphaFoldDB" id="A0AAP0B742"/>
<gene>
    <name evidence="2" type="ORF">KSP39_PZI017381</name>
</gene>
<keyword evidence="3" id="KW-1185">Reference proteome</keyword>
<evidence type="ECO:0000313" key="3">
    <source>
        <dbReference type="Proteomes" id="UP001418222"/>
    </source>
</evidence>